<dbReference type="InterPro" id="IPR032675">
    <property type="entry name" value="LRR_dom_sf"/>
</dbReference>
<reference evidence="9" key="1">
    <citation type="submission" date="2023-01" db="EMBL/GenBank/DDBJ databases">
        <title>Key to firefly adult light organ development and bioluminescence: homeobox transcription factors regulate luciferase expression and transportation to peroxisome.</title>
        <authorList>
            <person name="Fu X."/>
        </authorList>
    </citation>
    <scope>NUCLEOTIDE SEQUENCE [LARGE SCALE GENOMIC DNA]</scope>
</reference>
<protein>
    <recommendedName>
        <fullName evidence="7">RING-type domain-containing protein</fullName>
    </recommendedName>
</protein>
<dbReference type="PANTHER" id="PTHR48051">
    <property type="match status" value="1"/>
</dbReference>
<dbReference type="InterPro" id="IPR013083">
    <property type="entry name" value="Znf_RING/FYVE/PHD"/>
</dbReference>
<dbReference type="PROSITE" id="PS50089">
    <property type="entry name" value="ZF_RING_2"/>
    <property type="match status" value="1"/>
</dbReference>
<feature type="domain" description="RING-type" evidence="7">
    <location>
        <begin position="639"/>
        <end position="674"/>
    </location>
</feature>
<keyword evidence="9" id="KW-1185">Reference proteome</keyword>
<dbReference type="SUPFAM" id="SSF57850">
    <property type="entry name" value="RING/U-box"/>
    <property type="match status" value="1"/>
</dbReference>
<evidence type="ECO:0000256" key="4">
    <source>
        <dbReference type="ARBA" id="ARBA00022833"/>
    </source>
</evidence>
<dbReference type="PROSITE" id="PS51450">
    <property type="entry name" value="LRR"/>
    <property type="match status" value="2"/>
</dbReference>
<dbReference type="Gene3D" id="3.80.10.10">
    <property type="entry name" value="Ribonuclease Inhibitor"/>
    <property type="match status" value="1"/>
</dbReference>
<keyword evidence="3 5" id="KW-0863">Zinc-finger</keyword>
<dbReference type="InterPro" id="IPR001841">
    <property type="entry name" value="Znf_RING"/>
</dbReference>
<dbReference type="AlphaFoldDB" id="A0AAN7P8G0"/>
<keyword evidence="6" id="KW-0175">Coiled coil</keyword>
<dbReference type="Pfam" id="PF23598">
    <property type="entry name" value="LRR_14"/>
    <property type="match status" value="1"/>
</dbReference>
<dbReference type="CDD" id="cd16515">
    <property type="entry name" value="RING-HC_LRSAM1"/>
    <property type="match status" value="1"/>
</dbReference>
<comment type="caution">
    <text evidence="8">The sequence shown here is derived from an EMBL/GenBank/DDBJ whole genome shotgun (WGS) entry which is preliminary data.</text>
</comment>
<sequence length="686" mass="78056">MFRRNKKENKAKLEHKLYLARENPEPVFDVSDCGISDVPSGIYSLCKVFLKQSLHLEHNRLSSLSGGGNLKDLCLLKVLDIHDNAFVTIPQDIGFLTNLLELYLNDNHIKKLPSSICGLKKLQILDLSNNMLKDLPEDLGNLTNLRRLSIQENKISRLPKSLSGAQRIQDIIVTTSNLVYPPTEVANEGTESIMRYICQDCGIEYVHPSSLEDAKIDLESKDTVDAFEDSFKAKIWNLEKIKEQKLQDFLEIEKRNELHQRQEFELATAMKANREKLLTDISEQQLKFDLELAKVQQMKDTDRFRLIEQLQEVEQNADFAIKQLLALNREPLTQLLEQEKIEEERLIAAANQYNQKLCKEDVLLAMQELLDQETKKFAKYNESRTETTKSILEQEVQSDSHLLDVLQNQGLHKAQLISQLQDDVDLQKAAVGALLEIGDARSWGLVQQVRMVESQLAALTNIELNRRKLKMDDQLTDLSEKRCQLSMMLMDLLEQQAERRTQLLSTLKSMEASKKIEDFWLCQYQQLLERIPHSISEAQKNIDPRLGSALLMSGVLHCLPFLAHLAQTEGDVANISEEELENAGVINARERSRILEAFHSYLKQCALSEPTAIVPSAPVLEAASASESKTVAKTSESECVICMDAYCEVIFVPCGHLCCCFNCADPLHDCPMCRGEIERKIRVYSN</sequence>
<gene>
    <name evidence="8" type="ORF">RN001_009792</name>
</gene>
<evidence type="ECO:0000256" key="2">
    <source>
        <dbReference type="ARBA" id="ARBA00022737"/>
    </source>
</evidence>
<keyword evidence="3 5" id="KW-0479">Metal-binding</keyword>
<dbReference type="SUPFAM" id="SSF52058">
    <property type="entry name" value="L domain-like"/>
    <property type="match status" value="1"/>
</dbReference>
<dbReference type="Proteomes" id="UP001353858">
    <property type="component" value="Unassembled WGS sequence"/>
</dbReference>
<dbReference type="Gene3D" id="3.30.40.10">
    <property type="entry name" value="Zinc/RING finger domain, C3HC4 (zinc finger)"/>
    <property type="match status" value="1"/>
</dbReference>
<dbReference type="PANTHER" id="PTHR48051:SF47">
    <property type="entry name" value="LEUCINE RICH REPEAT AND STERILE ALPHA MOTIF CONTAINING 1"/>
    <property type="match status" value="1"/>
</dbReference>
<dbReference type="Pfam" id="PF13920">
    <property type="entry name" value="zf-C3HC4_3"/>
    <property type="match status" value="1"/>
</dbReference>
<dbReference type="GO" id="GO:0008270">
    <property type="term" value="F:zinc ion binding"/>
    <property type="evidence" value="ECO:0007669"/>
    <property type="project" value="UniProtKB-KW"/>
</dbReference>
<evidence type="ECO:0000313" key="9">
    <source>
        <dbReference type="Proteomes" id="UP001353858"/>
    </source>
</evidence>
<name>A0AAN7P8G0_9COLE</name>
<dbReference type="InterPro" id="IPR050216">
    <property type="entry name" value="LRR_domain-containing"/>
</dbReference>
<dbReference type="InterPro" id="IPR055414">
    <property type="entry name" value="LRR_R13L4/SHOC2-like"/>
</dbReference>
<dbReference type="GO" id="GO:0005737">
    <property type="term" value="C:cytoplasm"/>
    <property type="evidence" value="ECO:0007669"/>
    <property type="project" value="TreeGrafter"/>
</dbReference>
<evidence type="ECO:0000256" key="1">
    <source>
        <dbReference type="ARBA" id="ARBA00022614"/>
    </source>
</evidence>
<dbReference type="InterPro" id="IPR003591">
    <property type="entry name" value="Leu-rich_rpt_typical-subtyp"/>
</dbReference>
<keyword evidence="2" id="KW-0677">Repeat</keyword>
<dbReference type="SMART" id="SM00369">
    <property type="entry name" value="LRR_TYP"/>
    <property type="match status" value="4"/>
</dbReference>
<dbReference type="EMBL" id="JARPUR010000004">
    <property type="protein sequence ID" value="KAK4877286.1"/>
    <property type="molecule type" value="Genomic_DNA"/>
</dbReference>
<keyword evidence="4" id="KW-0862">Zinc</keyword>
<evidence type="ECO:0000259" key="7">
    <source>
        <dbReference type="PROSITE" id="PS50089"/>
    </source>
</evidence>
<organism evidence="8 9">
    <name type="scientific">Aquatica leii</name>
    <dbReference type="NCBI Taxonomy" id="1421715"/>
    <lineage>
        <taxon>Eukaryota</taxon>
        <taxon>Metazoa</taxon>
        <taxon>Ecdysozoa</taxon>
        <taxon>Arthropoda</taxon>
        <taxon>Hexapoda</taxon>
        <taxon>Insecta</taxon>
        <taxon>Pterygota</taxon>
        <taxon>Neoptera</taxon>
        <taxon>Endopterygota</taxon>
        <taxon>Coleoptera</taxon>
        <taxon>Polyphaga</taxon>
        <taxon>Elateriformia</taxon>
        <taxon>Elateroidea</taxon>
        <taxon>Lampyridae</taxon>
        <taxon>Luciolinae</taxon>
        <taxon>Aquatica</taxon>
    </lineage>
</organism>
<evidence type="ECO:0000256" key="3">
    <source>
        <dbReference type="ARBA" id="ARBA00022771"/>
    </source>
</evidence>
<evidence type="ECO:0000256" key="5">
    <source>
        <dbReference type="PROSITE-ProRule" id="PRU00175"/>
    </source>
</evidence>
<evidence type="ECO:0000256" key="6">
    <source>
        <dbReference type="SAM" id="Coils"/>
    </source>
</evidence>
<proteinExistence type="predicted"/>
<feature type="coiled-coil region" evidence="6">
    <location>
        <begin position="310"/>
        <end position="356"/>
    </location>
</feature>
<keyword evidence="1" id="KW-0433">Leucine-rich repeat</keyword>
<accession>A0AAN7P8G0</accession>
<evidence type="ECO:0000313" key="8">
    <source>
        <dbReference type="EMBL" id="KAK4877286.1"/>
    </source>
</evidence>
<dbReference type="InterPro" id="IPR001611">
    <property type="entry name" value="Leu-rich_rpt"/>
</dbReference>